<sequence>MGSGFNSGEPDFAKQFLGFTQRDYNWLYAYLCIELKIEPMELSTQDLKRVCFELLKDLESHIPKILEKKANEVIPTNYISWIAPDNKRLINWLQAQDEYVFKLLCPKNTPPNYNKNLYLNFLLKFDMYINNKYLTKGFFENNYQNNALIIEKIKIIEEIQKTWLEILHITSPLADWIDQASSEQLDWCLEYLHKSLENKKISFSYRLDLFNKMEKTELEILKIVDRIQFSNNAEFIVFFEKIRKAWAQKKFTQANKRKKLYQIPLTMSAKEKLTRLSEAKGISENKLIEQFIDAAYTENMSLFKNDMKL</sequence>
<dbReference type="AlphaFoldDB" id="A0AA42I792"/>
<name>A0AA42I792_9GAMM</name>
<evidence type="ECO:0000313" key="2">
    <source>
        <dbReference type="Proteomes" id="UP001159329"/>
    </source>
</evidence>
<evidence type="ECO:0000313" key="1">
    <source>
        <dbReference type="EMBL" id="MDH0563839.1"/>
    </source>
</evidence>
<reference evidence="1" key="1">
    <citation type="submission" date="2022-09" db="EMBL/GenBank/DDBJ databases">
        <title>Intensive care unit water sources are persistently colonized with multi-drug resistant bacteria and are the site of extensive horizontal gene transfer of antibiotic resistance genes.</title>
        <authorList>
            <person name="Diorio-Toth L."/>
        </authorList>
    </citation>
    <scope>NUCLEOTIDE SEQUENCE</scope>
    <source>
        <strain evidence="1">GD04005</strain>
    </source>
</reference>
<gene>
    <name evidence="1" type="ORF">N7644_09075</name>
</gene>
<dbReference type="RefSeq" id="WP_279695149.1">
    <property type="nucleotide sequence ID" value="NZ_JAOEEO010000001.1"/>
</dbReference>
<dbReference type="EMBL" id="JAOEEO010000001">
    <property type="protein sequence ID" value="MDH0563839.1"/>
    <property type="molecule type" value="Genomic_DNA"/>
</dbReference>
<comment type="caution">
    <text evidence="1">The sequence shown here is derived from an EMBL/GenBank/DDBJ whole genome shotgun (WGS) entry which is preliminary data.</text>
</comment>
<dbReference type="Proteomes" id="UP001159329">
    <property type="component" value="Unassembled WGS sequence"/>
</dbReference>
<proteinExistence type="predicted"/>
<organism evidence="1 2">
    <name type="scientific">Acinetobacter courvalinii</name>
    <dbReference type="NCBI Taxonomy" id="280147"/>
    <lineage>
        <taxon>Bacteria</taxon>
        <taxon>Pseudomonadati</taxon>
        <taxon>Pseudomonadota</taxon>
        <taxon>Gammaproteobacteria</taxon>
        <taxon>Moraxellales</taxon>
        <taxon>Moraxellaceae</taxon>
        <taxon>Acinetobacter</taxon>
    </lineage>
</organism>
<protein>
    <submittedName>
        <fullName evidence="1">Uncharacterized protein</fullName>
    </submittedName>
</protein>
<accession>A0AA42I792</accession>